<comment type="similarity">
    <text evidence="4">Belongs to the metallophosphoesterase superfamily.</text>
</comment>
<evidence type="ECO:0000256" key="3">
    <source>
        <dbReference type="ARBA" id="ARBA00022801"/>
    </source>
</evidence>
<dbReference type="EMBL" id="AP019308">
    <property type="protein sequence ID" value="BBH21874.1"/>
    <property type="molecule type" value="Genomic_DNA"/>
</dbReference>
<keyword evidence="2" id="KW-0479">Metal-binding</keyword>
<evidence type="ECO:0000256" key="2">
    <source>
        <dbReference type="ARBA" id="ARBA00022723"/>
    </source>
</evidence>
<comment type="cofactor">
    <cofactor evidence="1">
        <name>a divalent metal cation</name>
        <dbReference type="ChEBI" id="CHEBI:60240"/>
    </cofactor>
</comment>
<dbReference type="PANTHER" id="PTHR31302:SF25">
    <property type="entry name" value="PHOSPHOESTERASE"/>
    <property type="match status" value="1"/>
</dbReference>
<dbReference type="InterPro" id="IPR004843">
    <property type="entry name" value="Calcineurin-like_PHP"/>
</dbReference>
<dbReference type="Proteomes" id="UP000275368">
    <property type="component" value="Chromosome"/>
</dbReference>
<dbReference type="GO" id="GO:0008758">
    <property type="term" value="F:UDP-2,3-diacylglucosamine hydrolase activity"/>
    <property type="evidence" value="ECO:0007669"/>
    <property type="project" value="TreeGrafter"/>
</dbReference>
<dbReference type="FunFam" id="3.60.21.10:FF:000028">
    <property type="entry name" value="Putative metallophosphoesterase"/>
    <property type="match status" value="1"/>
</dbReference>
<evidence type="ECO:0000313" key="6">
    <source>
        <dbReference type="Proteomes" id="UP000275368"/>
    </source>
</evidence>
<dbReference type="PANTHER" id="PTHR31302">
    <property type="entry name" value="TRANSMEMBRANE PROTEIN WITH METALLOPHOSPHOESTERASE DOMAIN-RELATED"/>
    <property type="match status" value="1"/>
</dbReference>
<dbReference type="Pfam" id="PF00149">
    <property type="entry name" value="Metallophos"/>
    <property type="match status" value="1"/>
</dbReference>
<protein>
    <submittedName>
        <fullName evidence="5">Metallophosphoesterase</fullName>
    </submittedName>
</protein>
<reference evidence="5 6" key="1">
    <citation type="submission" date="2018-11" db="EMBL/GenBank/DDBJ databases">
        <title>Complete genome sequence of Paenibacillus baekrokdamisoli strain KCTC 33723.</title>
        <authorList>
            <person name="Kang S.W."/>
            <person name="Lee K.C."/>
            <person name="Kim K.K."/>
            <person name="Kim J.S."/>
            <person name="Kim D.S."/>
            <person name="Ko S.H."/>
            <person name="Yang S.H."/>
            <person name="Lee J.S."/>
        </authorList>
    </citation>
    <scope>NUCLEOTIDE SEQUENCE [LARGE SCALE GENOMIC DNA]</scope>
    <source>
        <strain evidence="5 6">KCTC 33723</strain>
    </source>
</reference>
<sequence length="288" mass="32731">MKYVYKRSAFIKILLILMILVSGTLYYYARHIEPNLLHVRYQTIRSSSVTKDLDGIRILQFSDLHLGPFYSLAELKQLVKRINELHPDLVVFTGDLVDNFAQYPTQGSIAPILKQIQAPLGKYAVYGNHDQGGGGKQIYRRLLADSNFVLLVNEQNRIRIQQSELTIVGLDDFLLGSPNIKKAFQHVPEDGFTLLLAHEPDIADRVRTYPIDLQLSGHSHGGQVRLPWFGSLYTPPLARKYREGLYRIVGARKPMTLYVNRGIGITRLPFRFSSVPELAVFTLQHEAS</sequence>
<evidence type="ECO:0000313" key="5">
    <source>
        <dbReference type="EMBL" id="BBH21874.1"/>
    </source>
</evidence>
<keyword evidence="3" id="KW-0378">Hydrolase</keyword>
<keyword evidence="6" id="KW-1185">Reference proteome</keyword>
<organism evidence="5 6">
    <name type="scientific">Paenibacillus baekrokdamisoli</name>
    <dbReference type="NCBI Taxonomy" id="1712516"/>
    <lineage>
        <taxon>Bacteria</taxon>
        <taxon>Bacillati</taxon>
        <taxon>Bacillota</taxon>
        <taxon>Bacilli</taxon>
        <taxon>Bacillales</taxon>
        <taxon>Paenibacillaceae</taxon>
        <taxon>Paenibacillus</taxon>
    </lineage>
</organism>
<dbReference type="AlphaFoldDB" id="A0A3G9JFD8"/>
<dbReference type="Gene3D" id="3.60.21.10">
    <property type="match status" value="1"/>
</dbReference>
<accession>A0A3G9JFD8</accession>
<dbReference type="InterPro" id="IPR051158">
    <property type="entry name" value="Metallophosphoesterase_sf"/>
</dbReference>
<dbReference type="InterPro" id="IPR029052">
    <property type="entry name" value="Metallo-depent_PP-like"/>
</dbReference>
<proteinExistence type="inferred from homology"/>
<dbReference type="RefSeq" id="WP_125659062.1">
    <property type="nucleotide sequence ID" value="NZ_AP019308.1"/>
</dbReference>
<evidence type="ECO:0000256" key="1">
    <source>
        <dbReference type="ARBA" id="ARBA00001968"/>
    </source>
</evidence>
<dbReference type="OrthoDB" id="9780884at2"/>
<gene>
    <name evidence="5" type="ORF">Back11_32190</name>
</gene>
<dbReference type="CDD" id="cd07385">
    <property type="entry name" value="MPP_YkuE_C"/>
    <property type="match status" value="1"/>
</dbReference>
<dbReference type="GO" id="GO:0009245">
    <property type="term" value="P:lipid A biosynthetic process"/>
    <property type="evidence" value="ECO:0007669"/>
    <property type="project" value="TreeGrafter"/>
</dbReference>
<dbReference type="GO" id="GO:0046872">
    <property type="term" value="F:metal ion binding"/>
    <property type="evidence" value="ECO:0007669"/>
    <property type="project" value="UniProtKB-KW"/>
</dbReference>
<evidence type="ECO:0000256" key="4">
    <source>
        <dbReference type="ARBA" id="ARBA00061089"/>
    </source>
</evidence>
<dbReference type="GO" id="GO:0016020">
    <property type="term" value="C:membrane"/>
    <property type="evidence" value="ECO:0007669"/>
    <property type="project" value="GOC"/>
</dbReference>
<dbReference type="SUPFAM" id="SSF56300">
    <property type="entry name" value="Metallo-dependent phosphatases"/>
    <property type="match status" value="1"/>
</dbReference>
<dbReference type="KEGG" id="pbk:Back11_32190"/>
<name>A0A3G9JFD8_9BACL</name>